<name>A0A6C0P5P6_9BACL</name>
<organism evidence="2 3">
    <name type="scientific">Paenibacillus rhizovicinus</name>
    <dbReference type="NCBI Taxonomy" id="2704463"/>
    <lineage>
        <taxon>Bacteria</taxon>
        <taxon>Bacillati</taxon>
        <taxon>Bacillota</taxon>
        <taxon>Bacilli</taxon>
        <taxon>Bacillales</taxon>
        <taxon>Paenibacillaceae</taxon>
        <taxon>Paenibacillus</taxon>
    </lineage>
</organism>
<dbReference type="GO" id="GO:0016740">
    <property type="term" value="F:transferase activity"/>
    <property type="evidence" value="ECO:0007669"/>
    <property type="project" value="UniProtKB-KW"/>
</dbReference>
<dbReference type="InterPro" id="IPR011009">
    <property type="entry name" value="Kinase-like_dom_sf"/>
</dbReference>
<evidence type="ECO:0000313" key="3">
    <source>
        <dbReference type="Proteomes" id="UP000479114"/>
    </source>
</evidence>
<dbReference type="KEGG" id="prz:GZH47_25605"/>
<dbReference type="Proteomes" id="UP000479114">
    <property type="component" value="Chromosome"/>
</dbReference>
<keyword evidence="2" id="KW-0808">Transferase</keyword>
<proteinExistence type="predicted"/>
<dbReference type="Gene3D" id="1.20.58.840">
    <property type="match status" value="1"/>
</dbReference>
<evidence type="ECO:0000259" key="1">
    <source>
        <dbReference type="Pfam" id="PF01636"/>
    </source>
</evidence>
<gene>
    <name evidence="2" type="ORF">GZH47_25605</name>
</gene>
<dbReference type="AlphaFoldDB" id="A0A6C0P5P6"/>
<reference evidence="2 3" key="1">
    <citation type="submission" date="2020-02" db="EMBL/GenBank/DDBJ databases">
        <title>Paenibacillus sp. nov., isolated from rhizosphere soil of tomato.</title>
        <authorList>
            <person name="Weon H.-Y."/>
            <person name="Lee S.A."/>
        </authorList>
    </citation>
    <scope>NUCLEOTIDE SEQUENCE [LARGE SCALE GENOMIC DNA]</scope>
    <source>
        <strain evidence="2 3">14171R-81</strain>
    </source>
</reference>
<evidence type="ECO:0000313" key="2">
    <source>
        <dbReference type="EMBL" id="QHW33839.1"/>
    </source>
</evidence>
<protein>
    <submittedName>
        <fullName evidence="2">Aminoglycoside phosphotransferase family protein</fullName>
    </submittedName>
</protein>
<dbReference type="Gene3D" id="1.10.510.10">
    <property type="entry name" value="Transferase(Phosphotransferase) domain 1"/>
    <property type="match status" value="1"/>
</dbReference>
<feature type="domain" description="Aminoglycoside phosphotransferase" evidence="1">
    <location>
        <begin position="27"/>
        <end position="257"/>
    </location>
</feature>
<dbReference type="PANTHER" id="PTHR21310">
    <property type="entry name" value="AMINOGLYCOSIDE PHOSPHOTRANSFERASE-RELATED-RELATED"/>
    <property type="match status" value="1"/>
</dbReference>
<dbReference type="Gene3D" id="3.30.200.20">
    <property type="entry name" value="Phosphorylase Kinase, domain 1"/>
    <property type="match status" value="1"/>
</dbReference>
<keyword evidence="3" id="KW-1185">Reference proteome</keyword>
<accession>A0A6C0P5P6</accession>
<sequence>MKVNYPIEDHALAMHLNSEYGLEIEAVRFIPMGDSAYSYEASCTNGERYYLKLFDHRNERQASSMARLQHYLPFTWQLHDQGLFQNLTYPLRNRHGEFITAFNGFTVVVFNFIEGETLAEAYPFSEDIVEHIAVTVAAIHCNPPLIAKPSLMTENYDISFASDLEKCMSVLEDTLTFNHPIRQALRERVLPRKERILALLDLVRSLRGAALADTRDNVLCHGDLWGGNLILHDNELHVLDWESAMLAPPELDLVGYIGKEFEVFWSAYEQHIGQPVTLNPDLLRFYAYRHHLRNLTNWIMNILYRNTEETQNENDLDMIMNHCMNRWESIESKVEAVEAILQKRNHS</sequence>
<dbReference type="InterPro" id="IPR002575">
    <property type="entry name" value="Aminoglycoside_PTrfase"/>
</dbReference>
<dbReference type="InterPro" id="IPR051678">
    <property type="entry name" value="AGP_Transferase"/>
</dbReference>
<dbReference type="EMBL" id="CP048286">
    <property type="protein sequence ID" value="QHW33839.1"/>
    <property type="molecule type" value="Genomic_DNA"/>
</dbReference>
<dbReference type="RefSeq" id="WP_162643836.1">
    <property type="nucleotide sequence ID" value="NZ_CP048286.1"/>
</dbReference>
<dbReference type="SUPFAM" id="SSF56112">
    <property type="entry name" value="Protein kinase-like (PK-like)"/>
    <property type="match status" value="1"/>
</dbReference>
<dbReference type="Pfam" id="PF01636">
    <property type="entry name" value="APH"/>
    <property type="match status" value="1"/>
</dbReference>